<dbReference type="STRING" id="1215338.A0A059JHD5"/>
<comment type="subcellular location">
    <subcellularLocation>
        <location evidence="7">Membrane</location>
        <topology evidence="7">Multi-pass membrane protein</topology>
    </subcellularLocation>
</comment>
<accession>A0A059JHD5</accession>
<comment type="function">
    <text evidence="1 7">Required for growth under high-pressure and low-temperature conditions.</text>
</comment>
<evidence type="ECO:0000256" key="7">
    <source>
        <dbReference type="RuleBase" id="RU367100"/>
    </source>
</evidence>
<evidence type="ECO:0000256" key="2">
    <source>
        <dbReference type="ARBA" id="ARBA00005550"/>
    </source>
</evidence>
<feature type="region of interest" description="Disordered" evidence="8">
    <location>
        <begin position="291"/>
        <end position="313"/>
    </location>
</feature>
<dbReference type="PANTHER" id="PTHR40021:SF1">
    <property type="entry name" value="DEFECT AT LOW TEMPERATURE PROTEIN 1"/>
    <property type="match status" value="1"/>
</dbReference>
<keyword evidence="6 7" id="KW-0472">Membrane</keyword>
<keyword evidence="4 7" id="KW-0812">Transmembrane</keyword>
<evidence type="ECO:0000256" key="8">
    <source>
        <dbReference type="SAM" id="MobiDB-lite"/>
    </source>
</evidence>
<dbReference type="InterPro" id="IPR038869">
    <property type="entry name" value="DLT1"/>
</dbReference>
<feature type="transmembrane region" description="Helical" evidence="7">
    <location>
        <begin position="47"/>
        <end position="66"/>
    </location>
</feature>
<dbReference type="GO" id="GO:0016020">
    <property type="term" value="C:membrane"/>
    <property type="evidence" value="ECO:0007669"/>
    <property type="project" value="UniProtKB-SubCell"/>
</dbReference>
<proteinExistence type="inferred from homology"/>
<dbReference type="OMA" id="SHYEYAR"/>
<comment type="caution">
    <text evidence="9">The sequence shown here is derived from an EMBL/GenBank/DDBJ whole genome shotgun (WGS) entry which is preliminary data.</text>
</comment>
<evidence type="ECO:0000256" key="3">
    <source>
        <dbReference type="ARBA" id="ARBA00021353"/>
    </source>
</evidence>
<dbReference type="HOGENOM" id="CLU_022833_2_0_1"/>
<dbReference type="PANTHER" id="PTHR40021">
    <property type="entry name" value="DEFECT AT LOW TEMPERATURE PROTEIN 1"/>
    <property type="match status" value="1"/>
</dbReference>
<keyword evidence="5 7" id="KW-1133">Transmembrane helix</keyword>
<evidence type="ECO:0000256" key="5">
    <source>
        <dbReference type="ARBA" id="ARBA00022989"/>
    </source>
</evidence>
<comment type="caution">
    <text evidence="7">Lacks conserved residue(s) required for the propagation of feature annotation.</text>
</comment>
<protein>
    <recommendedName>
        <fullName evidence="3 7">Defect at low temperature protein 1</fullName>
    </recommendedName>
</protein>
<evidence type="ECO:0000313" key="10">
    <source>
        <dbReference type="Proteomes" id="UP000024533"/>
    </source>
</evidence>
<dbReference type="Proteomes" id="UP000024533">
    <property type="component" value="Unassembled WGS sequence"/>
</dbReference>
<reference evidence="9 10" key="1">
    <citation type="submission" date="2014-02" db="EMBL/GenBank/DDBJ databases">
        <title>The Genome Sequence of Trichophyton interdigitale MR816.</title>
        <authorList>
            <consortium name="The Broad Institute Genomics Platform"/>
            <person name="Cuomo C.A."/>
            <person name="White T.C."/>
            <person name="Graser Y."/>
            <person name="Martinez-Rossi N."/>
            <person name="Heitman J."/>
            <person name="Young S.K."/>
            <person name="Zeng Q."/>
            <person name="Gargeya S."/>
            <person name="Abouelleil A."/>
            <person name="Alvarado L."/>
            <person name="Chapman S.B."/>
            <person name="Gainer-Dewar J."/>
            <person name="Goldberg J."/>
            <person name="Griggs A."/>
            <person name="Gujja S."/>
            <person name="Hansen M."/>
            <person name="Howarth C."/>
            <person name="Imamovic A."/>
            <person name="Larimer J."/>
            <person name="Martinez D."/>
            <person name="Murphy C."/>
            <person name="Pearson M.D."/>
            <person name="Persinoti G."/>
            <person name="Poon T."/>
            <person name="Priest M."/>
            <person name="Roberts A.D."/>
            <person name="Saif S."/>
            <person name="Shea T.D."/>
            <person name="Sykes S.N."/>
            <person name="Wortman J."/>
            <person name="Nusbaum C."/>
            <person name="Birren B."/>
        </authorList>
    </citation>
    <scope>NUCLEOTIDE SEQUENCE [LARGE SCALE GENOMIC DNA]</scope>
    <source>
        <strain evidence="9 10">MR816</strain>
    </source>
</reference>
<comment type="similarity">
    <text evidence="2 7">Belongs to the DLT1 family.</text>
</comment>
<evidence type="ECO:0000256" key="1">
    <source>
        <dbReference type="ARBA" id="ARBA00002489"/>
    </source>
</evidence>
<gene>
    <name evidence="7" type="primary">DLT1</name>
    <name evidence="9" type="ORF">H109_01111</name>
</gene>
<evidence type="ECO:0000256" key="4">
    <source>
        <dbReference type="ARBA" id="ARBA00022692"/>
    </source>
</evidence>
<evidence type="ECO:0000313" key="9">
    <source>
        <dbReference type="EMBL" id="KDB27093.1"/>
    </source>
</evidence>
<keyword evidence="10" id="KW-1185">Reference proteome</keyword>
<feature type="compositionally biased region" description="Low complexity" evidence="8">
    <location>
        <begin position="295"/>
        <end position="313"/>
    </location>
</feature>
<organism evidence="9 10">
    <name type="scientific">Trichophyton interdigitale (strain MR816)</name>
    <dbReference type="NCBI Taxonomy" id="1215338"/>
    <lineage>
        <taxon>Eukaryota</taxon>
        <taxon>Fungi</taxon>
        <taxon>Dikarya</taxon>
        <taxon>Ascomycota</taxon>
        <taxon>Pezizomycotina</taxon>
        <taxon>Eurotiomycetes</taxon>
        <taxon>Eurotiomycetidae</taxon>
        <taxon>Onygenales</taxon>
        <taxon>Arthrodermataceae</taxon>
        <taxon>Trichophyton</taxon>
    </lineage>
</organism>
<sequence>MSFYRRLFRIVSATLFSFLSIILLALTILSPADIIYQSRRNDSLGNIFAVSIVYLLTLSFSFVIYAGRLFTNRGVFAAIPKPWIPVEKADVPATVRRLVVEGFLRSSVIAQQARPRDISQDDTSHLDQSLLIPRNQDPPWGPISHPGWTAPHCRDLPNQEFEEVIKELPHLIEAKAVSLAPMDPRPASRLDHQASNNFQGNERAQDEVPDKRVVEVLQRPSNMCLRDYLNHLNRLNLIDPPHLIRDFLRLYECSRFSARPLEEREFREMIRLFAEILRSMKEIDPSIISEIQSTDSSDNGGSVVGQGSSYGNRPVFSSSDPSFVSVAENRGLRPSRSWYSSIYSASDKSSFRLETNDTRSVRARRTPSTRSLQLVRSNASVNSGESVIHRTISHYEHGE</sequence>
<name>A0A059JHD5_TRIIM</name>
<evidence type="ECO:0000256" key="6">
    <source>
        <dbReference type="ARBA" id="ARBA00023136"/>
    </source>
</evidence>
<dbReference type="OrthoDB" id="4096362at2759"/>
<dbReference type="AlphaFoldDB" id="A0A059JHD5"/>
<dbReference type="EMBL" id="AOKY01000085">
    <property type="protein sequence ID" value="KDB27093.1"/>
    <property type="molecule type" value="Genomic_DNA"/>
</dbReference>